<feature type="region of interest" description="Disordered" evidence="1">
    <location>
        <begin position="1"/>
        <end position="26"/>
    </location>
</feature>
<evidence type="ECO:0000256" key="1">
    <source>
        <dbReference type="SAM" id="MobiDB-lite"/>
    </source>
</evidence>
<keyword evidence="3" id="KW-1185">Reference proteome</keyword>
<reference evidence="2 3" key="1">
    <citation type="journal article" date="2023" name="Arcadia Sci">
        <title>De novo assembly of a long-read Amblyomma americanum tick genome.</title>
        <authorList>
            <person name="Chou S."/>
            <person name="Poskanzer K.E."/>
            <person name="Rollins M."/>
            <person name="Thuy-Boun P.S."/>
        </authorList>
    </citation>
    <scope>NUCLEOTIDE SEQUENCE [LARGE SCALE GENOMIC DNA]</scope>
    <source>
        <strain evidence="2">F_SG_1</strain>
        <tissue evidence="2">Salivary glands</tissue>
    </source>
</reference>
<gene>
    <name evidence="2" type="ORF">V5799_012217</name>
</gene>
<comment type="caution">
    <text evidence="2">The sequence shown here is derived from an EMBL/GenBank/DDBJ whole genome shotgun (WGS) entry which is preliminary data.</text>
</comment>
<dbReference type="Proteomes" id="UP001321473">
    <property type="component" value="Unassembled WGS sequence"/>
</dbReference>
<name>A0AAQ4EF31_AMBAM</name>
<feature type="compositionally biased region" description="Low complexity" evidence="1">
    <location>
        <begin position="1"/>
        <end position="23"/>
    </location>
</feature>
<organism evidence="2 3">
    <name type="scientific">Amblyomma americanum</name>
    <name type="common">Lone star tick</name>
    <dbReference type="NCBI Taxonomy" id="6943"/>
    <lineage>
        <taxon>Eukaryota</taxon>
        <taxon>Metazoa</taxon>
        <taxon>Ecdysozoa</taxon>
        <taxon>Arthropoda</taxon>
        <taxon>Chelicerata</taxon>
        <taxon>Arachnida</taxon>
        <taxon>Acari</taxon>
        <taxon>Parasitiformes</taxon>
        <taxon>Ixodida</taxon>
        <taxon>Ixodoidea</taxon>
        <taxon>Ixodidae</taxon>
        <taxon>Amblyomminae</taxon>
        <taxon>Amblyomma</taxon>
    </lineage>
</organism>
<evidence type="ECO:0000313" key="3">
    <source>
        <dbReference type="Proteomes" id="UP001321473"/>
    </source>
</evidence>
<dbReference type="AlphaFoldDB" id="A0AAQ4EF31"/>
<dbReference type="EMBL" id="JARKHS020017171">
    <property type="protein sequence ID" value="KAK8773248.1"/>
    <property type="molecule type" value="Genomic_DNA"/>
</dbReference>
<protein>
    <submittedName>
        <fullName evidence="2">Uncharacterized protein</fullName>
    </submittedName>
</protein>
<proteinExistence type="predicted"/>
<evidence type="ECO:0000313" key="2">
    <source>
        <dbReference type="EMBL" id="KAK8773248.1"/>
    </source>
</evidence>
<sequence>MPPKQQQQQHAQPPKQPPQQQQQYIPLKKRRPKIQAEMEAAAAARELSPQDIYYDPRYKSYFYAGTLPPTPAEAASQASAGASEIQVSTRDYGMERRSILSMRRVVAEH</sequence>
<accession>A0AAQ4EF31</accession>